<keyword evidence="3" id="KW-1185">Reference proteome</keyword>
<sequence>MKQNLNLKNYLMAATLSLGLFTLARADDSILTNQVPAESASVAGNLSLLGQTYGTLTYSYIDLDDTSVHADSYTFELNQALAAGLDGVFAYDYSRTGSFAGSHVSQHTVSAALRAFSTSYTWGKPYVEAGVGHAWSRFAGARDNSFLWEVAVGAEFQVLPRATVTPYVQYVDAPDLAGDGVWNYGVKGSYWIDTSWAVTAGFERDDEQNTAFTVGTNFRF</sequence>
<feature type="signal peptide" evidence="1">
    <location>
        <begin position="1"/>
        <end position="26"/>
    </location>
</feature>
<gene>
    <name evidence="2" type="ORF">Verru16b_01218</name>
</gene>
<dbReference type="SUPFAM" id="SSF56925">
    <property type="entry name" value="OMPA-like"/>
    <property type="match status" value="1"/>
</dbReference>
<dbReference type="STRING" id="1838286.Verru16b_01218"/>
<evidence type="ECO:0008006" key="4">
    <source>
        <dbReference type="Google" id="ProtNLM"/>
    </source>
</evidence>
<dbReference type="InterPro" id="IPR011250">
    <property type="entry name" value="OMP/PagP_B-barrel"/>
</dbReference>
<evidence type="ECO:0000313" key="3">
    <source>
        <dbReference type="Proteomes" id="UP000095228"/>
    </source>
</evidence>
<dbReference type="OrthoDB" id="192701at2"/>
<keyword evidence="1" id="KW-0732">Signal</keyword>
<dbReference type="AlphaFoldDB" id="A0A1D8ATE2"/>
<dbReference type="RefSeq" id="WP_069961441.1">
    <property type="nucleotide sequence ID" value="NZ_CP016094.1"/>
</dbReference>
<evidence type="ECO:0000313" key="2">
    <source>
        <dbReference type="EMBL" id="AOS44157.1"/>
    </source>
</evidence>
<dbReference type="KEGG" id="obg:Verru16b_01218"/>
<reference evidence="2 3" key="1">
    <citation type="submission" date="2016-06" db="EMBL/GenBank/DDBJ databases">
        <title>Three novel species with peptidoglycan cell walls form the new genus Lacunisphaera gen. nov. in the family Opitutaceae of the verrucomicrobial subdivision 4.</title>
        <authorList>
            <person name="Rast P."/>
            <person name="Gloeckner I."/>
            <person name="Jogler M."/>
            <person name="Boedeker C."/>
            <person name="Jeske O."/>
            <person name="Wiegand S."/>
            <person name="Reinhardt R."/>
            <person name="Schumann P."/>
            <person name="Rohde M."/>
            <person name="Spring S."/>
            <person name="Gloeckner F.O."/>
            <person name="Jogler C."/>
        </authorList>
    </citation>
    <scope>NUCLEOTIDE SEQUENCE [LARGE SCALE GENOMIC DNA]</scope>
    <source>
        <strain evidence="2 3">IG16b</strain>
    </source>
</reference>
<feature type="chain" id="PRO_5009105106" description="Outer membrane protein beta-barrel domain-containing protein" evidence="1">
    <location>
        <begin position="27"/>
        <end position="220"/>
    </location>
</feature>
<name>A0A1D8ATE2_9BACT</name>
<proteinExistence type="predicted"/>
<evidence type="ECO:0000256" key="1">
    <source>
        <dbReference type="SAM" id="SignalP"/>
    </source>
</evidence>
<protein>
    <recommendedName>
        <fullName evidence="4">Outer membrane protein beta-barrel domain-containing protein</fullName>
    </recommendedName>
</protein>
<accession>A0A1D8ATE2</accession>
<organism evidence="2 3">
    <name type="scientific">Lacunisphaera limnophila</name>
    <dbReference type="NCBI Taxonomy" id="1838286"/>
    <lineage>
        <taxon>Bacteria</taxon>
        <taxon>Pseudomonadati</taxon>
        <taxon>Verrucomicrobiota</taxon>
        <taxon>Opitutia</taxon>
        <taxon>Opitutales</taxon>
        <taxon>Opitutaceae</taxon>
        <taxon>Lacunisphaera</taxon>
    </lineage>
</organism>
<dbReference type="Proteomes" id="UP000095228">
    <property type="component" value="Chromosome"/>
</dbReference>
<dbReference type="EMBL" id="CP016094">
    <property type="protein sequence ID" value="AOS44157.1"/>
    <property type="molecule type" value="Genomic_DNA"/>
</dbReference>